<accession>A0AAI9CP36</accession>
<dbReference type="InterPro" id="IPR036513">
    <property type="entry name" value="STAS_dom_sf"/>
</dbReference>
<dbReference type="InterPro" id="IPR002645">
    <property type="entry name" value="STAS_dom"/>
</dbReference>
<name>A0AAI9CP36_9VIBR</name>
<dbReference type="GO" id="GO:0005975">
    <property type="term" value="P:carbohydrate metabolic process"/>
    <property type="evidence" value="ECO:0007669"/>
    <property type="project" value="InterPro"/>
</dbReference>
<dbReference type="Proteomes" id="UP001253463">
    <property type="component" value="Unassembled WGS sequence"/>
</dbReference>
<feature type="domain" description="STAS" evidence="1">
    <location>
        <begin position="609"/>
        <end position="715"/>
    </location>
</feature>
<sequence>MLNVDFTFSDMIAGYVQSFDFKTDIAVMHTSDGREFNVKLTDTVFAEVVRNLGEAYRDCTANIRDMLEPGRFLFVYGVFYPEDHKPFEAKHVVFLGQNVGEFRFEKSNWWVEQIDSLADFYINAQFGSGEIDYKKYRTHLTLEGSHEQDMRQETDTISRLVYGFASAYLLTGKDKYLEAAEKGTLYLRENFRARDTQQDITYWYHAIDVKGGKTRKILASEFGDDYDAIPAYEQIYALAGPVQTGRISGDPEIFNDARMTINLFEKYFKDHKQGGYFSHVDPITFNPRADSLTRDRARKNWNSVGDHAPAYLINLFLASGEKQHLDMLTYCADTVVNHFQDYEHSAFVQEKFHEDWSKDQTWGWQQNRAVVGHNLKIAWNLMRIISAKKEDSYQQLAERIAALMPEHGMDKQRTGWYDVVERELADGEQFHRFAWHDRKAWWQQEQGILAYLILHGILGKDEYLKYARESQAFYNAWFLDTDNGGIYFNVLANGLPYLLGQEREKGSHSMSGYHSFELCYLAAVYGNLLIHKQPMDLYFKPLPNGFKNRVLRVAPDILPQDSIVIESVSIDGQPYDKFDAKALTVDLPQSDSRLSVKVRLTPTSGVDHFKVQVEKQAEASVVRLSGTFDERAIPTFSQYVGDMEGSSRLVMECSQLDSICPAAIREILFIKQKLSIDERLCFVAVNESVQKSLQNSEIFSEIELYSSLDQALSAKR</sequence>
<evidence type="ECO:0000313" key="3">
    <source>
        <dbReference type="Proteomes" id="UP001253463"/>
    </source>
</evidence>
<dbReference type="Gene3D" id="1.50.10.10">
    <property type="match status" value="1"/>
</dbReference>
<dbReference type="SUPFAM" id="SSF48208">
    <property type="entry name" value="Six-hairpin glycosidases"/>
    <property type="match status" value="1"/>
</dbReference>
<dbReference type="AlphaFoldDB" id="A0AAI9CP36"/>
<organism evidence="2 3">
    <name type="scientific">Vibrio navarrensis</name>
    <dbReference type="NCBI Taxonomy" id="29495"/>
    <lineage>
        <taxon>Bacteria</taxon>
        <taxon>Pseudomonadati</taxon>
        <taxon>Pseudomonadota</taxon>
        <taxon>Gammaproteobacteria</taxon>
        <taxon>Vibrionales</taxon>
        <taxon>Vibrionaceae</taxon>
        <taxon>Vibrio</taxon>
    </lineage>
</organism>
<dbReference type="Gene3D" id="3.30.750.24">
    <property type="entry name" value="STAS domain"/>
    <property type="match status" value="1"/>
</dbReference>
<dbReference type="InterPro" id="IPR008928">
    <property type="entry name" value="6-hairpin_glycosidase_sf"/>
</dbReference>
<dbReference type="SUPFAM" id="SSF52091">
    <property type="entry name" value="SpoIIaa-like"/>
    <property type="match status" value="1"/>
</dbReference>
<dbReference type="PANTHER" id="PTHR42899:SF1">
    <property type="entry name" value="SPERMATOGENESIS-ASSOCIATED PROTEIN 20"/>
    <property type="match status" value="1"/>
</dbReference>
<dbReference type="EMBL" id="ABNSCA010000001">
    <property type="protein sequence ID" value="ELN6931228.1"/>
    <property type="molecule type" value="Genomic_DNA"/>
</dbReference>
<dbReference type="InterPro" id="IPR024705">
    <property type="entry name" value="Ssp411"/>
</dbReference>
<protein>
    <submittedName>
        <fullName evidence="2">STAS domain-containing protein</fullName>
    </submittedName>
</protein>
<comment type="caution">
    <text evidence="2">The sequence shown here is derived from an EMBL/GenBank/DDBJ whole genome shotgun (WGS) entry which is preliminary data.</text>
</comment>
<dbReference type="CDD" id="cd07043">
    <property type="entry name" value="STAS_anti-anti-sigma_factors"/>
    <property type="match status" value="1"/>
</dbReference>
<reference evidence="2" key="1">
    <citation type="submission" date="2023-10" db="EMBL/GenBank/DDBJ databases">
        <authorList>
            <consortium name="PulseNet: The National Subtyping Network for Foodborne Disease Surveillance"/>
        </authorList>
    </citation>
    <scope>NUCLEOTIDE SEQUENCE</scope>
    <source>
        <strain evidence="2">PNUSAV004886</strain>
    </source>
</reference>
<dbReference type="Pfam" id="PF01740">
    <property type="entry name" value="STAS"/>
    <property type="match status" value="1"/>
</dbReference>
<dbReference type="PANTHER" id="PTHR42899">
    <property type="entry name" value="SPERMATOGENESIS-ASSOCIATED PROTEIN 20"/>
    <property type="match status" value="1"/>
</dbReference>
<proteinExistence type="predicted"/>
<evidence type="ECO:0000259" key="1">
    <source>
        <dbReference type="PROSITE" id="PS50801"/>
    </source>
</evidence>
<evidence type="ECO:0000313" key="2">
    <source>
        <dbReference type="EMBL" id="ELN6931228.1"/>
    </source>
</evidence>
<dbReference type="InterPro" id="IPR012341">
    <property type="entry name" value="6hp_glycosidase-like_sf"/>
</dbReference>
<gene>
    <name evidence="2" type="ORF">RZY48_000602</name>
</gene>
<dbReference type="PROSITE" id="PS50801">
    <property type="entry name" value="STAS"/>
    <property type="match status" value="1"/>
</dbReference>